<dbReference type="Pfam" id="PF00102">
    <property type="entry name" value="Y_phosphatase"/>
    <property type="match status" value="1"/>
</dbReference>
<evidence type="ECO:0000313" key="3">
    <source>
        <dbReference type="EMBL" id="CAH2095652.1"/>
    </source>
</evidence>
<dbReference type="PRINTS" id="PR00700">
    <property type="entry name" value="PRTYPHPHTASE"/>
</dbReference>
<dbReference type="CDD" id="cd00047">
    <property type="entry name" value="PTPc"/>
    <property type="match status" value="1"/>
</dbReference>
<dbReference type="GO" id="GO:0048666">
    <property type="term" value="P:neuron development"/>
    <property type="evidence" value="ECO:0007669"/>
    <property type="project" value="UniProtKB-ARBA"/>
</dbReference>
<protein>
    <recommendedName>
        <fullName evidence="5">Protein tyrosine phosphatase</fullName>
    </recommendedName>
</protein>
<evidence type="ECO:0000259" key="1">
    <source>
        <dbReference type="PROSITE" id="PS50055"/>
    </source>
</evidence>
<dbReference type="InterPro" id="IPR003595">
    <property type="entry name" value="Tyr_Pase_cat"/>
</dbReference>
<dbReference type="SMART" id="SM00194">
    <property type="entry name" value="PTPc"/>
    <property type="match status" value="1"/>
</dbReference>
<dbReference type="EMBL" id="CAKOGL010000015">
    <property type="protein sequence ID" value="CAH2095652.1"/>
    <property type="molecule type" value="Genomic_DNA"/>
</dbReference>
<dbReference type="PANTHER" id="PTHR19134:SF534">
    <property type="entry name" value="LD27988P"/>
    <property type="match status" value="1"/>
</dbReference>
<comment type="caution">
    <text evidence="3">The sequence shown here is derived from an EMBL/GenBank/DDBJ whole genome shotgun (WGS) entry which is preliminary data.</text>
</comment>
<keyword evidence="4" id="KW-1185">Reference proteome</keyword>
<gene>
    <name evidence="3" type="ORF">EEDITHA_LOCUS11079</name>
</gene>
<dbReference type="Gene3D" id="3.90.190.10">
    <property type="entry name" value="Protein tyrosine phosphatase superfamily"/>
    <property type="match status" value="1"/>
</dbReference>
<dbReference type="InterPro" id="IPR000387">
    <property type="entry name" value="Tyr_Pase_dom"/>
</dbReference>
<name>A0AAU9U9U3_EUPED</name>
<dbReference type="Proteomes" id="UP001153954">
    <property type="component" value="Unassembled WGS sequence"/>
</dbReference>
<dbReference type="SMART" id="SM00404">
    <property type="entry name" value="PTPc_motif"/>
    <property type="match status" value="1"/>
</dbReference>
<reference evidence="3" key="1">
    <citation type="submission" date="2022-03" db="EMBL/GenBank/DDBJ databases">
        <authorList>
            <person name="Tunstrom K."/>
        </authorList>
    </citation>
    <scope>NUCLEOTIDE SEQUENCE</scope>
</reference>
<dbReference type="GO" id="GO:0004725">
    <property type="term" value="F:protein tyrosine phosphatase activity"/>
    <property type="evidence" value="ECO:0007669"/>
    <property type="project" value="InterPro"/>
</dbReference>
<proteinExistence type="predicted"/>
<dbReference type="InterPro" id="IPR029021">
    <property type="entry name" value="Prot-tyrosine_phosphatase-like"/>
</dbReference>
<feature type="domain" description="Tyrosine specific protein phosphatases" evidence="2">
    <location>
        <begin position="211"/>
        <end position="282"/>
    </location>
</feature>
<dbReference type="PROSITE" id="PS50056">
    <property type="entry name" value="TYR_PHOSPHATASE_2"/>
    <property type="match status" value="1"/>
</dbReference>
<dbReference type="InterPro" id="IPR050348">
    <property type="entry name" value="Protein-Tyr_Phosphatase"/>
</dbReference>
<dbReference type="InterPro" id="IPR000242">
    <property type="entry name" value="PTP_cat"/>
</dbReference>
<dbReference type="PANTHER" id="PTHR19134">
    <property type="entry name" value="RECEPTOR-TYPE TYROSINE-PROTEIN PHOSPHATASE"/>
    <property type="match status" value="1"/>
</dbReference>
<dbReference type="GO" id="GO:0009653">
    <property type="term" value="P:anatomical structure morphogenesis"/>
    <property type="evidence" value="ECO:0007669"/>
    <property type="project" value="UniProtKB-ARBA"/>
</dbReference>
<dbReference type="SUPFAM" id="SSF52799">
    <property type="entry name" value="(Phosphotyrosine protein) phosphatases II"/>
    <property type="match status" value="1"/>
</dbReference>
<accession>A0AAU9U9U3</accession>
<dbReference type="AlphaFoldDB" id="A0AAU9U9U3"/>
<organism evidence="3 4">
    <name type="scientific">Euphydryas editha</name>
    <name type="common">Edith's checkerspot</name>
    <dbReference type="NCBI Taxonomy" id="104508"/>
    <lineage>
        <taxon>Eukaryota</taxon>
        <taxon>Metazoa</taxon>
        <taxon>Ecdysozoa</taxon>
        <taxon>Arthropoda</taxon>
        <taxon>Hexapoda</taxon>
        <taxon>Insecta</taxon>
        <taxon>Pterygota</taxon>
        <taxon>Neoptera</taxon>
        <taxon>Endopterygota</taxon>
        <taxon>Lepidoptera</taxon>
        <taxon>Glossata</taxon>
        <taxon>Ditrysia</taxon>
        <taxon>Papilionoidea</taxon>
        <taxon>Nymphalidae</taxon>
        <taxon>Nymphalinae</taxon>
        <taxon>Euphydryas</taxon>
    </lineage>
</organism>
<evidence type="ECO:0008006" key="5">
    <source>
        <dbReference type="Google" id="ProtNLM"/>
    </source>
</evidence>
<evidence type="ECO:0000313" key="4">
    <source>
        <dbReference type="Proteomes" id="UP001153954"/>
    </source>
</evidence>
<feature type="domain" description="Tyrosine-protein phosphatase" evidence="1">
    <location>
        <begin position="27"/>
        <end position="291"/>
    </location>
</feature>
<evidence type="ECO:0000259" key="2">
    <source>
        <dbReference type="PROSITE" id="PS50056"/>
    </source>
</evidence>
<dbReference type="PROSITE" id="PS50055">
    <property type="entry name" value="TYR_PHOSPHATASE_PTP"/>
    <property type="match status" value="1"/>
</dbReference>
<sequence>MNTHLFAPLKDTEFVIRSTHPKYTDIIADEYSRICQEPIKGTYENWKKPKNKNKNLFGNIPCWDNSRVVLHQTSDGADYINGNYVSGFDLQSKFIATEQPMASTLSNFWTMIWEENTRVIVMLNGSEEEAQQSYPYLSPSQTEIISGDFKIKQKEIHEEKDYTETEIIITHLHTGQSKKVSHFKYLNWLEHTFPHEEDILQFLVMMNKKNEEFFKEAKEYHQRMPGAIVVHGKAGIRRTATFCAIDSCLNEAVVKETVSIPSVVLRARQQRNFSFPSLSYYIYVHSVLLHFLVHH</sequence>